<sequence>MKKSIFLGVAFAFVTLIGLSSANSIGTGTKTTLVGEKSNAISSESRNSTSSNASTQSSASTFEAFIPRR</sequence>
<name>A0A9Q7EBX9_MYROD</name>
<feature type="region of interest" description="Disordered" evidence="1">
    <location>
        <begin position="38"/>
        <end position="69"/>
    </location>
</feature>
<evidence type="ECO:0000313" key="4">
    <source>
        <dbReference type="Proteomes" id="UP000596202"/>
    </source>
</evidence>
<dbReference type="RefSeq" id="WP_002991244.1">
    <property type="nucleotide sequence ID" value="NZ_CP068108.1"/>
</dbReference>
<evidence type="ECO:0000256" key="2">
    <source>
        <dbReference type="SAM" id="SignalP"/>
    </source>
</evidence>
<protein>
    <submittedName>
        <fullName evidence="3">Uncharacterized protein</fullName>
    </submittedName>
</protein>
<evidence type="ECO:0000313" key="3">
    <source>
        <dbReference type="EMBL" id="QQU01040.1"/>
    </source>
</evidence>
<reference evidence="3 4" key="1">
    <citation type="submission" date="2021-01" db="EMBL/GenBank/DDBJ databases">
        <title>FDA dAtabase for Regulatory Grade micrObial Sequences (FDA-ARGOS): Supporting development and validation of Infectious Disease Dx tests.</title>
        <authorList>
            <person name="Sproer C."/>
            <person name="Gronow S."/>
            <person name="Severitt S."/>
            <person name="Schroder I."/>
            <person name="Tallon L."/>
            <person name="Sadzewicz L."/>
            <person name="Zhao X."/>
            <person name="Boylan J."/>
            <person name="Ott S."/>
            <person name="Bowen H."/>
            <person name="Vavikolanu K."/>
            <person name="Mehta A."/>
            <person name="Aluvathingal J."/>
            <person name="Nadendla S."/>
            <person name="Lowell S."/>
            <person name="Myers T."/>
            <person name="Yan Y."/>
            <person name="Sichtig H."/>
        </authorList>
    </citation>
    <scope>NUCLEOTIDE SEQUENCE [LARGE SCALE GENOMIC DNA]</scope>
    <source>
        <strain evidence="3 4">FDAARGOS_1131</strain>
    </source>
</reference>
<dbReference type="EMBL" id="CP068108">
    <property type="protein sequence ID" value="QQU01040.1"/>
    <property type="molecule type" value="Genomic_DNA"/>
</dbReference>
<feature type="chain" id="PRO_5040238038" evidence="2">
    <location>
        <begin position="23"/>
        <end position="69"/>
    </location>
</feature>
<dbReference type="AlphaFoldDB" id="A0A9Q7EBX9"/>
<organism evidence="3 4">
    <name type="scientific">Myroides odoratus</name>
    <name type="common">Flavobacterium odoratum</name>
    <dbReference type="NCBI Taxonomy" id="256"/>
    <lineage>
        <taxon>Bacteria</taxon>
        <taxon>Pseudomonadati</taxon>
        <taxon>Bacteroidota</taxon>
        <taxon>Flavobacteriia</taxon>
        <taxon>Flavobacteriales</taxon>
        <taxon>Flavobacteriaceae</taxon>
        <taxon>Myroides</taxon>
    </lineage>
</organism>
<proteinExistence type="predicted"/>
<accession>A0A9Q7EBX9</accession>
<dbReference type="GeneID" id="93526918"/>
<gene>
    <name evidence="3" type="ORF">I6I88_04600</name>
</gene>
<dbReference type="OrthoDB" id="9939709at2"/>
<feature type="signal peptide" evidence="2">
    <location>
        <begin position="1"/>
        <end position="22"/>
    </location>
</feature>
<dbReference type="Proteomes" id="UP000596202">
    <property type="component" value="Chromosome"/>
</dbReference>
<keyword evidence="2" id="KW-0732">Signal</keyword>
<feature type="compositionally biased region" description="Low complexity" evidence="1">
    <location>
        <begin position="38"/>
        <end position="61"/>
    </location>
</feature>
<evidence type="ECO:0000256" key="1">
    <source>
        <dbReference type="SAM" id="MobiDB-lite"/>
    </source>
</evidence>